<proteinExistence type="predicted"/>
<dbReference type="Proteomes" id="UP001291687">
    <property type="component" value="Unassembled WGS sequence"/>
</dbReference>
<organism evidence="1 2">
    <name type="scientific">Candidatus Megaera venefica</name>
    <dbReference type="NCBI Taxonomy" id="2055910"/>
    <lineage>
        <taxon>Bacteria</taxon>
        <taxon>Pseudomonadati</taxon>
        <taxon>Pseudomonadota</taxon>
        <taxon>Alphaproteobacteria</taxon>
        <taxon>Rickettsiales</taxon>
        <taxon>Rickettsiaceae</taxon>
        <taxon>Candidatus Megaera</taxon>
    </lineage>
</organism>
<accession>A0ABU5NA55</accession>
<gene>
    <name evidence="1" type="ORF">Megvenef_00005</name>
</gene>
<comment type="caution">
    <text evidence="1">The sequence shown here is derived from an EMBL/GenBank/DDBJ whole genome shotgun (WGS) entry which is preliminary data.</text>
</comment>
<evidence type="ECO:0000313" key="1">
    <source>
        <dbReference type="EMBL" id="MEA0970059.1"/>
    </source>
</evidence>
<reference evidence="1 2" key="1">
    <citation type="submission" date="2023-03" db="EMBL/GenBank/DDBJ databases">
        <title>Host association and intracellularity evolved multiple times independently in the Rickettsiales.</title>
        <authorList>
            <person name="Castelli M."/>
            <person name="Nardi T."/>
            <person name="Gammuto L."/>
            <person name="Bellinzona G."/>
            <person name="Sabaneyeva E."/>
            <person name="Potekhin A."/>
            <person name="Serra V."/>
            <person name="Petroni G."/>
            <person name="Sassera D."/>
        </authorList>
    </citation>
    <scope>NUCLEOTIDE SEQUENCE [LARGE SCALE GENOMIC DNA]</scope>
    <source>
        <strain evidence="1 2">Sr 2-6</strain>
    </source>
</reference>
<sequence>MSKSMSKSLWKQLEEAISTATVVSTSRGLALMELVKKYHVPSERNDEGLIVYAGCPGVMNYKEEGPVELRWGSGFHNADKCGRYIQLEMALTTIDKGACIKDDGSFKEFISMFENLDIHGRVMFFNIASLQEPALADYLIELAIPYSTHGVSMATLPYGKGTGTVGAIFDHYITPYAPMFTLGHELLNQLNNLELIIDEESFFDVVTQVFNPLDIKISTIYELALVGQYIAAMQSEVALVNPILNAQLNQMKEITASEVYALISTLNSLSRIADDMLEQALIDARGTPTGDSHLFGTEAAEGICGVACLDFNNIDLTGEI</sequence>
<dbReference type="EMBL" id="JARJFB010000001">
    <property type="protein sequence ID" value="MEA0970059.1"/>
    <property type="molecule type" value="Genomic_DNA"/>
</dbReference>
<protein>
    <submittedName>
        <fullName evidence="1">Uncharacterized protein</fullName>
    </submittedName>
</protein>
<keyword evidence="2" id="KW-1185">Reference proteome</keyword>
<evidence type="ECO:0000313" key="2">
    <source>
        <dbReference type="Proteomes" id="UP001291687"/>
    </source>
</evidence>
<name>A0ABU5NA55_9RICK</name>
<dbReference type="RefSeq" id="WP_322775965.1">
    <property type="nucleotide sequence ID" value="NZ_JARJFB010000001.1"/>
</dbReference>